<feature type="binding site" evidence="18">
    <location>
        <position position="74"/>
    </location>
    <ligand>
        <name>a divalent metal cation</name>
        <dbReference type="ChEBI" id="CHEBI:60240"/>
    </ligand>
</feature>
<evidence type="ECO:0000256" key="6">
    <source>
        <dbReference type="ARBA" id="ARBA00022692"/>
    </source>
</evidence>
<evidence type="ECO:0000256" key="17">
    <source>
        <dbReference type="PIRSR" id="PIRSR600829-3"/>
    </source>
</evidence>
<keyword evidence="3" id="KW-1003">Cell membrane</keyword>
<evidence type="ECO:0000256" key="11">
    <source>
        <dbReference type="ARBA" id="ARBA00023098"/>
    </source>
</evidence>
<evidence type="ECO:0000256" key="18">
    <source>
        <dbReference type="PIRSR" id="PIRSR600829-4"/>
    </source>
</evidence>
<dbReference type="Pfam" id="PF01219">
    <property type="entry name" value="DAGK_prokar"/>
    <property type="match status" value="1"/>
</dbReference>
<feature type="active site" description="Proton acceptor" evidence="15">
    <location>
        <position position="67"/>
    </location>
</feature>
<dbReference type="GO" id="GO:0046872">
    <property type="term" value="F:metal ion binding"/>
    <property type="evidence" value="ECO:0007669"/>
    <property type="project" value="UniProtKB-KW"/>
</dbReference>
<dbReference type="EMBL" id="CP162599">
    <property type="protein sequence ID" value="XDK31383.1"/>
    <property type="molecule type" value="Genomic_DNA"/>
</dbReference>
<protein>
    <submittedName>
        <fullName evidence="20">Diacylglycerol kinase family protein</fullName>
        <ecNumber evidence="20">2.7.1.-</ecNumber>
    </submittedName>
</protein>
<dbReference type="GO" id="GO:0005524">
    <property type="term" value="F:ATP binding"/>
    <property type="evidence" value="ECO:0007669"/>
    <property type="project" value="UniProtKB-KW"/>
</dbReference>
<evidence type="ECO:0000256" key="8">
    <source>
        <dbReference type="ARBA" id="ARBA00022777"/>
    </source>
</evidence>
<keyword evidence="9 17" id="KW-0067">ATP-binding</keyword>
<dbReference type="GO" id="GO:0008654">
    <property type="term" value="P:phospholipid biosynthetic process"/>
    <property type="evidence" value="ECO:0007669"/>
    <property type="project" value="UniProtKB-KW"/>
</dbReference>
<keyword evidence="4" id="KW-0444">Lipid biosynthesis</keyword>
<dbReference type="GO" id="GO:0016301">
    <property type="term" value="F:kinase activity"/>
    <property type="evidence" value="ECO:0007669"/>
    <property type="project" value="UniProtKB-KW"/>
</dbReference>
<evidence type="ECO:0000256" key="2">
    <source>
        <dbReference type="ARBA" id="ARBA00005967"/>
    </source>
</evidence>
<organism evidence="20">
    <name type="scientific">Ornithinibacillus sp. 4-3</name>
    <dbReference type="NCBI Taxonomy" id="3231488"/>
    <lineage>
        <taxon>Bacteria</taxon>
        <taxon>Bacillati</taxon>
        <taxon>Bacillota</taxon>
        <taxon>Bacilli</taxon>
        <taxon>Bacillales</taxon>
        <taxon>Bacillaceae</taxon>
        <taxon>Ornithinibacillus</taxon>
    </lineage>
</organism>
<reference evidence="20" key="1">
    <citation type="submission" date="2024-07" db="EMBL/GenBank/DDBJ databases">
        <title>Halotolerant mesophilic bacterium Ornithinibacillus sp. 4-3, sp. nov., isolated from soil.</title>
        <authorList>
            <person name="Sidarenka A.V."/>
            <person name="Guliayeva D.E."/>
            <person name="Leanovich S.I."/>
            <person name="Hileuskaya K.S."/>
            <person name="Akhremchuk A.E."/>
            <person name="Sikolenko M.A."/>
            <person name="Valentovich L.N."/>
        </authorList>
    </citation>
    <scope>NUCLEOTIDE SEQUENCE</scope>
    <source>
        <strain evidence="20">4-3</strain>
    </source>
</reference>
<comment type="similarity">
    <text evidence="2">Belongs to the bacterial diacylglycerol kinase family.</text>
</comment>
<dbReference type="CDD" id="cd14265">
    <property type="entry name" value="UDPK_IM_like"/>
    <property type="match status" value="1"/>
</dbReference>
<evidence type="ECO:0000256" key="16">
    <source>
        <dbReference type="PIRSR" id="PIRSR600829-2"/>
    </source>
</evidence>
<evidence type="ECO:0000256" key="4">
    <source>
        <dbReference type="ARBA" id="ARBA00022516"/>
    </source>
</evidence>
<keyword evidence="13" id="KW-0594">Phospholipid biosynthesis</keyword>
<keyword evidence="12 19" id="KW-0472">Membrane</keyword>
<feature type="transmembrane region" description="Helical" evidence="19">
    <location>
        <begin position="94"/>
        <end position="115"/>
    </location>
</feature>
<evidence type="ECO:0000256" key="12">
    <source>
        <dbReference type="ARBA" id="ARBA00023136"/>
    </source>
</evidence>
<evidence type="ECO:0000256" key="13">
    <source>
        <dbReference type="ARBA" id="ARBA00023209"/>
    </source>
</evidence>
<evidence type="ECO:0000256" key="1">
    <source>
        <dbReference type="ARBA" id="ARBA00004651"/>
    </source>
</evidence>
<evidence type="ECO:0000256" key="9">
    <source>
        <dbReference type="ARBA" id="ARBA00022840"/>
    </source>
</evidence>
<dbReference type="RefSeq" id="WP_368652110.1">
    <property type="nucleotide sequence ID" value="NZ_CP162599.1"/>
</dbReference>
<sequence length="123" mass="13831">MKDKPKKKNIGFLYAKQGIVEIVKKERNFQIHLFAGIIAVLFSFIVKLSYIEWAIIILTMSSVFITEMINSAVERIIDYVKPEYHIQAKIIKDVAAGAVLVSALTAVIIGLIIFIPKIVELVN</sequence>
<keyword evidence="18" id="KW-0479">Metal-binding</keyword>
<evidence type="ECO:0000256" key="3">
    <source>
        <dbReference type="ARBA" id="ARBA00022475"/>
    </source>
</evidence>
<accession>A0AB39HJS8</accession>
<evidence type="ECO:0000256" key="10">
    <source>
        <dbReference type="ARBA" id="ARBA00022989"/>
    </source>
</evidence>
<name>A0AB39HJS8_9BACI</name>
<evidence type="ECO:0000256" key="14">
    <source>
        <dbReference type="ARBA" id="ARBA00023264"/>
    </source>
</evidence>
<feature type="transmembrane region" description="Helical" evidence="19">
    <location>
        <begin position="53"/>
        <end position="73"/>
    </location>
</feature>
<keyword evidence="7 17" id="KW-0547">Nucleotide-binding</keyword>
<feature type="transmembrane region" description="Helical" evidence="19">
    <location>
        <begin position="29"/>
        <end position="47"/>
    </location>
</feature>
<feature type="binding site" evidence="17">
    <location>
        <position position="74"/>
    </location>
    <ligand>
        <name>ATP</name>
        <dbReference type="ChEBI" id="CHEBI:30616"/>
    </ligand>
</feature>
<feature type="binding site" evidence="18">
    <location>
        <position position="26"/>
    </location>
    <ligand>
        <name>a divalent metal cation</name>
        <dbReference type="ChEBI" id="CHEBI:60240"/>
    </ligand>
</feature>
<dbReference type="EC" id="2.7.1.-" evidence="20"/>
<keyword evidence="8 20" id="KW-0418">Kinase</keyword>
<comment type="cofactor">
    <cofactor evidence="18">
        <name>Mg(2+)</name>
        <dbReference type="ChEBI" id="CHEBI:18420"/>
    </cofactor>
    <text evidence="18">Mn(2+), Zn(2+), Cd(2+) and Co(2+) support activity to lesser extents.</text>
</comment>
<gene>
    <name evidence="20" type="ORF">AB4Y30_10105</name>
</gene>
<evidence type="ECO:0000256" key="15">
    <source>
        <dbReference type="PIRSR" id="PIRSR600829-1"/>
    </source>
</evidence>
<proteinExistence type="inferred from homology"/>
<evidence type="ECO:0000256" key="19">
    <source>
        <dbReference type="SAM" id="Phobius"/>
    </source>
</evidence>
<keyword evidence="14" id="KW-1208">Phospholipid metabolism</keyword>
<keyword evidence="5 20" id="KW-0808">Transferase</keyword>
<keyword evidence="6 19" id="KW-0812">Transmembrane</keyword>
<keyword evidence="10 19" id="KW-1133">Transmembrane helix</keyword>
<dbReference type="PANTHER" id="PTHR34299">
    <property type="entry name" value="DIACYLGLYCEROL KINASE"/>
    <property type="match status" value="1"/>
</dbReference>
<dbReference type="AlphaFoldDB" id="A0AB39HJS8"/>
<dbReference type="InterPro" id="IPR000829">
    <property type="entry name" value="DAGK"/>
</dbReference>
<dbReference type="GO" id="GO:0005886">
    <property type="term" value="C:plasma membrane"/>
    <property type="evidence" value="ECO:0007669"/>
    <property type="project" value="UniProtKB-SubCell"/>
</dbReference>
<feature type="binding site" evidence="17">
    <location>
        <begin position="83"/>
        <end position="85"/>
    </location>
    <ligand>
        <name>ATP</name>
        <dbReference type="ChEBI" id="CHEBI:30616"/>
    </ligand>
</feature>
<keyword evidence="18" id="KW-0460">Magnesium</keyword>
<keyword evidence="11" id="KW-0443">Lipid metabolism</keyword>
<dbReference type="Gene3D" id="1.10.287.3610">
    <property type="match status" value="1"/>
</dbReference>
<comment type="subcellular location">
    <subcellularLocation>
        <location evidence="1">Cell membrane</location>
        <topology evidence="1">Multi-pass membrane protein</topology>
    </subcellularLocation>
</comment>
<dbReference type="InterPro" id="IPR033717">
    <property type="entry name" value="UDPK"/>
</dbReference>
<feature type="binding site" evidence="17">
    <location>
        <position position="14"/>
    </location>
    <ligand>
        <name>ATP</name>
        <dbReference type="ChEBI" id="CHEBI:30616"/>
    </ligand>
</feature>
<feature type="binding site" evidence="16">
    <location>
        <position position="67"/>
    </location>
    <ligand>
        <name>substrate</name>
    </ligand>
</feature>
<dbReference type="InterPro" id="IPR036945">
    <property type="entry name" value="DAGK_sf"/>
</dbReference>
<evidence type="ECO:0000256" key="5">
    <source>
        <dbReference type="ARBA" id="ARBA00022679"/>
    </source>
</evidence>
<dbReference type="PANTHER" id="PTHR34299:SF1">
    <property type="entry name" value="DIACYLGLYCEROL KINASE"/>
    <property type="match status" value="1"/>
</dbReference>
<evidence type="ECO:0000313" key="20">
    <source>
        <dbReference type="EMBL" id="XDK31383.1"/>
    </source>
</evidence>
<feature type="binding site" evidence="17">
    <location>
        <begin position="92"/>
        <end position="93"/>
    </location>
    <ligand>
        <name>ATP</name>
        <dbReference type="ChEBI" id="CHEBI:30616"/>
    </ligand>
</feature>
<feature type="binding site" evidence="17">
    <location>
        <position position="26"/>
    </location>
    <ligand>
        <name>ATP</name>
        <dbReference type="ChEBI" id="CHEBI:30616"/>
    </ligand>
</feature>
<evidence type="ECO:0000256" key="7">
    <source>
        <dbReference type="ARBA" id="ARBA00022741"/>
    </source>
</evidence>